<dbReference type="InterPro" id="IPR044066">
    <property type="entry name" value="TRIAD_supradom"/>
</dbReference>
<keyword evidence="12" id="KW-1185">Reference proteome</keyword>
<organism evidence="11 12">
    <name type="scientific">Suillus placidus</name>
    <dbReference type="NCBI Taxonomy" id="48579"/>
    <lineage>
        <taxon>Eukaryota</taxon>
        <taxon>Fungi</taxon>
        <taxon>Dikarya</taxon>
        <taxon>Basidiomycota</taxon>
        <taxon>Agaricomycotina</taxon>
        <taxon>Agaricomycetes</taxon>
        <taxon>Agaricomycetidae</taxon>
        <taxon>Boletales</taxon>
        <taxon>Suillineae</taxon>
        <taxon>Suillaceae</taxon>
        <taxon>Suillus</taxon>
    </lineage>
</organism>
<proteinExistence type="predicted"/>
<dbReference type="Gene3D" id="1.20.120.1750">
    <property type="match status" value="1"/>
</dbReference>
<evidence type="ECO:0000259" key="10">
    <source>
        <dbReference type="PROSITE" id="PS51873"/>
    </source>
</evidence>
<evidence type="ECO:0000256" key="9">
    <source>
        <dbReference type="SAM" id="MobiDB-lite"/>
    </source>
</evidence>
<evidence type="ECO:0000256" key="6">
    <source>
        <dbReference type="ARBA" id="ARBA00022771"/>
    </source>
</evidence>
<keyword evidence="4" id="KW-0479">Metal-binding</keyword>
<dbReference type="AlphaFoldDB" id="A0A9P6ZNT0"/>
<keyword evidence="8" id="KW-0862">Zinc</keyword>
<reference evidence="11" key="1">
    <citation type="journal article" date="2020" name="New Phytol.">
        <title>Comparative genomics reveals dynamic genome evolution in host specialist ectomycorrhizal fungi.</title>
        <authorList>
            <person name="Lofgren L.A."/>
            <person name="Nguyen N.H."/>
            <person name="Vilgalys R."/>
            <person name="Ruytinx J."/>
            <person name="Liao H.L."/>
            <person name="Branco S."/>
            <person name="Kuo A."/>
            <person name="LaButti K."/>
            <person name="Lipzen A."/>
            <person name="Andreopoulos W."/>
            <person name="Pangilinan J."/>
            <person name="Riley R."/>
            <person name="Hundley H."/>
            <person name="Na H."/>
            <person name="Barry K."/>
            <person name="Grigoriev I.V."/>
            <person name="Stajich J.E."/>
            <person name="Kennedy P.G."/>
        </authorList>
    </citation>
    <scope>NUCLEOTIDE SEQUENCE</scope>
    <source>
        <strain evidence="11">DOB743</strain>
    </source>
</reference>
<dbReference type="InterPro" id="IPR031127">
    <property type="entry name" value="E3_UB_ligase_RBR"/>
</dbReference>
<keyword evidence="6" id="KW-0863">Zinc-finger</keyword>
<dbReference type="Pfam" id="PF01485">
    <property type="entry name" value="IBR"/>
    <property type="match status" value="1"/>
</dbReference>
<evidence type="ECO:0000256" key="8">
    <source>
        <dbReference type="ARBA" id="ARBA00022833"/>
    </source>
</evidence>
<dbReference type="EMBL" id="JABBWD010000051">
    <property type="protein sequence ID" value="KAG1772872.1"/>
    <property type="molecule type" value="Genomic_DNA"/>
</dbReference>
<evidence type="ECO:0000313" key="12">
    <source>
        <dbReference type="Proteomes" id="UP000714275"/>
    </source>
</evidence>
<dbReference type="CDD" id="cd22584">
    <property type="entry name" value="Rcat_RBR_unk"/>
    <property type="match status" value="1"/>
</dbReference>
<dbReference type="GO" id="GO:0061630">
    <property type="term" value="F:ubiquitin protein ligase activity"/>
    <property type="evidence" value="ECO:0007669"/>
    <property type="project" value="UniProtKB-EC"/>
</dbReference>
<accession>A0A9P6ZNT0</accession>
<feature type="compositionally biased region" description="Low complexity" evidence="9">
    <location>
        <begin position="201"/>
        <end position="219"/>
    </location>
</feature>
<sequence length="400" mass="44594">MLIGHLPKDLLLKSLSLRLGKAIYCGTPKANTDKQASNRTQHEKPHLTQTVLAEFTLKAQEFGTMKRVYCVAPTCSRFLGPLHEGFFTKVFTCPSPTCTMTTCGKCRGRHEGFSHICTPDAETEQVLTLSRASGWARCPGCAQMIELNMGCFHMTCRCRTEFCYLCKALWKSCRCPQWDEARLLAAAERRVDAQLPPARHAQPANPFQQAPAARQQVPAARNQPINLPRPAPAVNVRPANPPQQVPVAAPRPVPVVNIQPTARRAEAPAPVPPVLPRTTIFHREAPAPAPALLPASPSQTRRTRRAEANARVSAWFTGMPQPQPASTAVTFGSDRNAIRQRMIRETMERLRVDHDCDHTSWKFRRGGGRCESCETHLPLYLFRCAGCQMHACNRCRRNRL</sequence>
<evidence type="ECO:0000313" key="11">
    <source>
        <dbReference type="EMBL" id="KAG1772872.1"/>
    </source>
</evidence>
<keyword evidence="5" id="KW-0677">Repeat</keyword>
<name>A0A9P6ZNT0_9AGAM</name>
<keyword evidence="3" id="KW-0808">Transferase</keyword>
<dbReference type="GO" id="GO:0008270">
    <property type="term" value="F:zinc ion binding"/>
    <property type="evidence" value="ECO:0007669"/>
    <property type="project" value="UniProtKB-KW"/>
</dbReference>
<keyword evidence="7" id="KW-0833">Ubl conjugation pathway</keyword>
<evidence type="ECO:0000256" key="3">
    <source>
        <dbReference type="ARBA" id="ARBA00022679"/>
    </source>
</evidence>
<evidence type="ECO:0000256" key="5">
    <source>
        <dbReference type="ARBA" id="ARBA00022737"/>
    </source>
</evidence>
<feature type="region of interest" description="Disordered" evidence="9">
    <location>
        <begin position="199"/>
        <end position="219"/>
    </location>
</feature>
<dbReference type="PANTHER" id="PTHR11685">
    <property type="entry name" value="RBR FAMILY RING FINGER AND IBR DOMAIN-CONTAINING"/>
    <property type="match status" value="1"/>
</dbReference>
<dbReference type="InterPro" id="IPR002867">
    <property type="entry name" value="IBR_dom"/>
</dbReference>
<comment type="catalytic activity">
    <reaction evidence="1">
        <text>[E2 ubiquitin-conjugating enzyme]-S-ubiquitinyl-L-cysteine + [acceptor protein]-L-lysine = [E2 ubiquitin-conjugating enzyme]-L-cysteine + [acceptor protein]-N(6)-ubiquitinyl-L-lysine.</text>
        <dbReference type="EC" id="2.3.2.31"/>
    </reaction>
</comment>
<dbReference type="GO" id="GO:0016567">
    <property type="term" value="P:protein ubiquitination"/>
    <property type="evidence" value="ECO:0007669"/>
    <property type="project" value="InterPro"/>
</dbReference>
<dbReference type="OrthoDB" id="9977870at2759"/>
<evidence type="ECO:0000256" key="2">
    <source>
        <dbReference type="ARBA" id="ARBA00012251"/>
    </source>
</evidence>
<evidence type="ECO:0000256" key="4">
    <source>
        <dbReference type="ARBA" id="ARBA00022723"/>
    </source>
</evidence>
<dbReference type="Proteomes" id="UP000714275">
    <property type="component" value="Unassembled WGS sequence"/>
</dbReference>
<dbReference type="PROSITE" id="PS51873">
    <property type="entry name" value="TRIAD"/>
    <property type="match status" value="1"/>
</dbReference>
<gene>
    <name evidence="11" type="ORF">EV702DRAFT_1181226</name>
</gene>
<evidence type="ECO:0000256" key="7">
    <source>
        <dbReference type="ARBA" id="ARBA00022786"/>
    </source>
</evidence>
<dbReference type="EC" id="2.3.2.31" evidence="2"/>
<comment type="caution">
    <text evidence="11">The sequence shown here is derived from an EMBL/GenBank/DDBJ whole genome shotgun (WGS) entry which is preliminary data.</text>
</comment>
<evidence type="ECO:0000256" key="1">
    <source>
        <dbReference type="ARBA" id="ARBA00001798"/>
    </source>
</evidence>
<dbReference type="SUPFAM" id="SSF57850">
    <property type="entry name" value="RING/U-box"/>
    <property type="match status" value="1"/>
</dbReference>
<feature type="domain" description="RING-type" evidence="10">
    <location>
        <begin position="1"/>
        <end position="179"/>
    </location>
</feature>
<protein>
    <recommendedName>
        <fullName evidence="2">RBR-type E3 ubiquitin transferase</fullName>
        <ecNumber evidence="2">2.3.2.31</ecNumber>
    </recommendedName>
</protein>